<dbReference type="EC" id="6.5.1.8" evidence="2"/>
<evidence type="ECO:0000256" key="2">
    <source>
        <dbReference type="ARBA" id="ARBA00012726"/>
    </source>
</evidence>
<evidence type="ECO:0000313" key="10">
    <source>
        <dbReference type="EMBL" id="BDG03538.1"/>
    </source>
</evidence>
<evidence type="ECO:0000313" key="11">
    <source>
        <dbReference type="Proteomes" id="UP001162891"/>
    </source>
</evidence>
<keyword evidence="8" id="KW-0464">Manganese</keyword>
<organism evidence="10 11">
    <name type="scientific">Anaeromyxobacter oryzae</name>
    <dbReference type="NCBI Taxonomy" id="2918170"/>
    <lineage>
        <taxon>Bacteria</taxon>
        <taxon>Pseudomonadati</taxon>
        <taxon>Myxococcota</taxon>
        <taxon>Myxococcia</taxon>
        <taxon>Myxococcales</taxon>
        <taxon>Cystobacterineae</taxon>
        <taxon>Anaeromyxobacteraceae</taxon>
        <taxon>Anaeromyxobacter</taxon>
    </lineage>
</organism>
<sequence length="386" mass="40701">MARVILSPPGRPAVPVHVWSREPPPAAVAQLERIAAQPYVIGHVAGMPDLHVAHGVAVGTVFATDGVVVPSALGGDLGCGVMAVQLDLPAQALGRRGLQRILAGWVARIPVGDAVHRGKGATAPSDLLTQPLSTSSLEHARERLVRRQLGTLGGGNHFVELDRDMSGAVWLLVHSGSRGLGSAVGAHHLRAAESSGLGDVPGLSVDSDPGRACLADMSWALAFASANREALLASAALVVQEVAGATPDPSTRIDVHHNFVREEEHLGCKAWIHRKGAIAAPAGARVLIPGSMGTASYLALGLGEATSFASASHGAGRVMTRREARERIRVDRLARSMRRVVHDERRAPALVEEAPEAYREITEVLEDEVDLVRPIQRLEPLVVLKG</sequence>
<evidence type="ECO:0000256" key="7">
    <source>
        <dbReference type="ARBA" id="ARBA00023134"/>
    </source>
</evidence>
<dbReference type="InterPro" id="IPR052915">
    <property type="entry name" value="RtcB-like"/>
</dbReference>
<dbReference type="Proteomes" id="UP001162891">
    <property type="component" value="Chromosome"/>
</dbReference>
<dbReference type="Gene3D" id="3.90.1860.10">
    <property type="entry name" value="tRNA-splicing ligase RtcB"/>
    <property type="match status" value="1"/>
</dbReference>
<keyword evidence="3 10" id="KW-0436">Ligase</keyword>
<keyword evidence="7" id="KW-0342">GTP-binding</keyword>
<name>A0ABN6MVI9_9BACT</name>
<gene>
    <name evidence="10" type="primary">rtcB</name>
    <name evidence="10" type="ORF">AMOR_25340</name>
</gene>
<keyword evidence="5" id="KW-0547">Nucleotide-binding</keyword>
<protein>
    <recommendedName>
        <fullName evidence="2">3'-phosphate/5'-hydroxy nucleic acid ligase</fullName>
        <ecNumber evidence="2">6.5.1.8</ecNumber>
    </recommendedName>
</protein>
<evidence type="ECO:0000256" key="9">
    <source>
        <dbReference type="ARBA" id="ARBA00047746"/>
    </source>
</evidence>
<comment type="cofactor">
    <cofactor evidence="1">
        <name>Mn(2+)</name>
        <dbReference type="ChEBI" id="CHEBI:29035"/>
    </cofactor>
</comment>
<evidence type="ECO:0000256" key="4">
    <source>
        <dbReference type="ARBA" id="ARBA00022723"/>
    </source>
</evidence>
<keyword evidence="11" id="KW-1185">Reference proteome</keyword>
<evidence type="ECO:0000256" key="1">
    <source>
        <dbReference type="ARBA" id="ARBA00001936"/>
    </source>
</evidence>
<dbReference type="RefSeq" id="WP_248361629.1">
    <property type="nucleotide sequence ID" value="NZ_AP025591.1"/>
</dbReference>
<evidence type="ECO:0000256" key="8">
    <source>
        <dbReference type="ARBA" id="ARBA00023211"/>
    </source>
</evidence>
<dbReference type="PANTHER" id="PTHR43749">
    <property type="entry name" value="RNA-SPLICING LIGASE RTCB"/>
    <property type="match status" value="1"/>
</dbReference>
<proteinExistence type="predicted"/>
<dbReference type="PANTHER" id="PTHR43749:SF2">
    <property type="entry name" value="RNA-SPLICING LIGASE RTCB"/>
    <property type="match status" value="1"/>
</dbReference>
<evidence type="ECO:0000256" key="5">
    <source>
        <dbReference type="ARBA" id="ARBA00022741"/>
    </source>
</evidence>
<keyword evidence="6" id="KW-0692">RNA repair</keyword>
<evidence type="ECO:0000256" key="3">
    <source>
        <dbReference type="ARBA" id="ARBA00022598"/>
    </source>
</evidence>
<reference evidence="11" key="1">
    <citation type="journal article" date="2022" name="Int. J. Syst. Evol. Microbiol.">
        <title>Anaeromyxobacter oryzae sp. nov., Anaeromyxobacter diazotrophicus sp. nov. and Anaeromyxobacter paludicola sp. nov., isolated from paddy soils.</title>
        <authorList>
            <person name="Itoh H."/>
            <person name="Xu Z."/>
            <person name="Mise K."/>
            <person name="Masuda Y."/>
            <person name="Ushijima N."/>
            <person name="Hayakawa C."/>
            <person name="Shiratori Y."/>
            <person name="Senoo K."/>
        </authorList>
    </citation>
    <scope>NUCLEOTIDE SEQUENCE [LARGE SCALE GENOMIC DNA]</scope>
    <source>
        <strain evidence="11">Red232</strain>
    </source>
</reference>
<dbReference type="InterPro" id="IPR001233">
    <property type="entry name" value="RtcB"/>
</dbReference>
<evidence type="ECO:0000256" key="6">
    <source>
        <dbReference type="ARBA" id="ARBA00022800"/>
    </source>
</evidence>
<dbReference type="EMBL" id="AP025591">
    <property type="protein sequence ID" value="BDG03538.1"/>
    <property type="molecule type" value="Genomic_DNA"/>
</dbReference>
<keyword evidence="4" id="KW-0479">Metal-binding</keyword>
<accession>A0ABN6MVI9</accession>
<dbReference type="InterPro" id="IPR036025">
    <property type="entry name" value="RtcB-like_sf"/>
</dbReference>
<comment type="catalytic activity">
    <reaction evidence="9">
        <text>a 3'-end 3'-phospho-ribonucleotide-RNA + a 5'-end dephospho-ribonucleoside-RNA + GTP = a ribonucleotidyl-ribonucleotide-RNA + GMP + diphosphate</text>
        <dbReference type="Rhea" id="RHEA:68076"/>
        <dbReference type="Rhea" id="RHEA-COMP:10463"/>
        <dbReference type="Rhea" id="RHEA-COMP:13936"/>
        <dbReference type="Rhea" id="RHEA-COMP:17355"/>
        <dbReference type="ChEBI" id="CHEBI:33019"/>
        <dbReference type="ChEBI" id="CHEBI:37565"/>
        <dbReference type="ChEBI" id="CHEBI:58115"/>
        <dbReference type="ChEBI" id="CHEBI:83062"/>
        <dbReference type="ChEBI" id="CHEBI:138284"/>
        <dbReference type="ChEBI" id="CHEBI:173118"/>
        <dbReference type="EC" id="6.5.1.8"/>
    </reaction>
</comment>
<dbReference type="Pfam" id="PF01139">
    <property type="entry name" value="RtcB"/>
    <property type="match status" value="2"/>
</dbReference>
<dbReference type="GO" id="GO:0016874">
    <property type="term" value="F:ligase activity"/>
    <property type="evidence" value="ECO:0007669"/>
    <property type="project" value="UniProtKB-KW"/>
</dbReference>
<dbReference type="SUPFAM" id="SSF103365">
    <property type="entry name" value="Hypothetical protein PH1602"/>
    <property type="match status" value="1"/>
</dbReference>